<dbReference type="EMBL" id="CAJEWN010000024">
    <property type="protein sequence ID" value="CAD2139847.1"/>
    <property type="molecule type" value="Genomic_DNA"/>
</dbReference>
<dbReference type="InterPro" id="IPR016024">
    <property type="entry name" value="ARM-type_fold"/>
</dbReference>
<keyword evidence="1" id="KW-0067">ATP-binding</keyword>
<dbReference type="GO" id="GO:0003677">
    <property type="term" value="F:DNA binding"/>
    <property type="evidence" value="ECO:0007669"/>
    <property type="project" value="UniProtKB-KW"/>
</dbReference>
<dbReference type="SUPFAM" id="SSF48371">
    <property type="entry name" value="ARM repeat"/>
    <property type="match status" value="1"/>
</dbReference>
<dbReference type="GO" id="GO:0004386">
    <property type="term" value="F:helicase activity"/>
    <property type="evidence" value="ECO:0007669"/>
    <property type="project" value="UniProtKB-KW"/>
</dbReference>
<dbReference type="OrthoDB" id="10252227at2759"/>
<keyword evidence="1" id="KW-0547">Nucleotide-binding</keyword>
<dbReference type="Proteomes" id="UP000580250">
    <property type="component" value="Unassembled WGS sequence"/>
</dbReference>
<dbReference type="GO" id="GO:0017025">
    <property type="term" value="F:TBP-class protein binding"/>
    <property type="evidence" value="ECO:0007669"/>
    <property type="project" value="InterPro"/>
</dbReference>
<evidence type="ECO:0000313" key="5">
    <source>
        <dbReference type="Proteomes" id="UP000580250"/>
    </source>
</evidence>
<accession>A0A6V7TZC5</accession>
<evidence type="ECO:0000259" key="3">
    <source>
        <dbReference type="Pfam" id="PF12054"/>
    </source>
</evidence>
<keyword evidence="2" id="KW-0238">DNA-binding</keyword>
<name>A0A6V7TZC5_MELEN</name>
<dbReference type="Pfam" id="PF12054">
    <property type="entry name" value="DUF3535"/>
    <property type="match status" value="1"/>
</dbReference>
<sequence>MELLPVQLTPLIKPLMDTIESENSSQIANCHLVNAFSTLIERTSSRKPCPHSKILRQLMLGLGQCDQWSPKAHKWNEQPLLHNIISLEQSESSVGDQPLAIKARNCVKVLRFICAKFGSKIVETCPEMVNGHLWDMIKENDNGEEFLLLLDYFGVIFPAITDKQIRLSLIKEKIGPKIPHIMALLVNTNPAIRFRVARFLSNLTEIEICPMLRLFFQPLSEMISDNASTSAEWAILGASELLLRLSTIASKLLGAVSLISLLALRCIGDRNESIRAAAALAFRQFVALLPLENRQNHFLHELFDDNKSDHKSEITILQNTYINSFSLV</sequence>
<dbReference type="InterPro" id="IPR011989">
    <property type="entry name" value="ARM-like"/>
</dbReference>
<evidence type="ECO:0000256" key="2">
    <source>
        <dbReference type="ARBA" id="ARBA00023125"/>
    </source>
</evidence>
<reference evidence="4 5" key="1">
    <citation type="submission" date="2020-08" db="EMBL/GenBank/DDBJ databases">
        <authorList>
            <person name="Koutsovoulos G."/>
            <person name="Danchin GJ E."/>
        </authorList>
    </citation>
    <scope>NUCLEOTIDE SEQUENCE [LARGE SCALE GENOMIC DNA]</scope>
</reference>
<dbReference type="InterPro" id="IPR044972">
    <property type="entry name" value="Mot1"/>
</dbReference>
<comment type="caution">
    <text evidence="4">The sequence shown here is derived from an EMBL/GenBank/DDBJ whole genome shotgun (WGS) entry which is preliminary data.</text>
</comment>
<organism evidence="4 5">
    <name type="scientific">Meloidogyne enterolobii</name>
    <name type="common">Root-knot nematode worm</name>
    <name type="synonym">Meloidogyne mayaguensis</name>
    <dbReference type="NCBI Taxonomy" id="390850"/>
    <lineage>
        <taxon>Eukaryota</taxon>
        <taxon>Metazoa</taxon>
        <taxon>Ecdysozoa</taxon>
        <taxon>Nematoda</taxon>
        <taxon>Chromadorea</taxon>
        <taxon>Rhabditida</taxon>
        <taxon>Tylenchina</taxon>
        <taxon>Tylenchomorpha</taxon>
        <taxon>Tylenchoidea</taxon>
        <taxon>Meloidogynidae</taxon>
        <taxon>Meloidogyninae</taxon>
        <taxon>Meloidogyne</taxon>
    </lineage>
</organism>
<protein>
    <recommendedName>
        <fullName evidence="3">Mot1 central domain-containing protein</fullName>
    </recommendedName>
</protein>
<evidence type="ECO:0000256" key="1">
    <source>
        <dbReference type="ARBA" id="ARBA00022806"/>
    </source>
</evidence>
<keyword evidence="1" id="KW-0378">Hydrolase</keyword>
<dbReference type="PANTHER" id="PTHR36498">
    <property type="entry name" value="TATA-BINDING PROTEIN-ASSOCIATED FACTOR 172"/>
    <property type="match status" value="1"/>
</dbReference>
<keyword evidence="1" id="KW-0347">Helicase</keyword>
<feature type="domain" description="Mot1 central" evidence="3">
    <location>
        <begin position="2"/>
        <end position="128"/>
    </location>
</feature>
<dbReference type="PANTHER" id="PTHR36498:SF1">
    <property type="entry name" value="TATA-BINDING PROTEIN-ASSOCIATED FACTOR 172"/>
    <property type="match status" value="1"/>
</dbReference>
<dbReference type="AlphaFoldDB" id="A0A6V7TZC5"/>
<dbReference type="Gene3D" id="1.25.10.10">
    <property type="entry name" value="Leucine-rich Repeat Variant"/>
    <property type="match status" value="1"/>
</dbReference>
<proteinExistence type="predicted"/>
<dbReference type="InterPro" id="IPR022707">
    <property type="entry name" value="Mot1_central_dom"/>
</dbReference>
<evidence type="ECO:0000313" key="4">
    <source>
        <dbReference type="EMBL" id="CAD2139847.1"/>
    </source>
</evidence>
<dbReference type="GO" id="GO:0016887">
    <property type="term" value="F:ATP hydrolysis activity"/>
    <property type="evidence" value="ECO:0007669"/>
    <property type="project" value="InterPro"/>
</dbReference>
<gene>
    <name evidence="4" type="ORF">MENT_LOCUS6289</name>
</gene>